<dbReference type="EMBL" id="JBIBSM010000007">
    <property type="protein sequence ID" value="MFF8277471.1"/>
    <property type="molecule type" value="Genomic_DNA"/>
</dbReference>
<evidence type="ECO:0000313" key="2">
    <source>
        <dbReference type="Proteomes" id="UP001603013"/>
    </source>
</evidence>
<proteinExistence type="predicted"/>
<dbReference type="SUPFAM" id="SSF140959">
    <property type="entry name" value="Indolic compounds 2,3-dioxygenase-like"/>
    <property type="match status" value="1"/>
</dbReference>
<accession>A0ABW6YCB2</accession>
<dbReference type="Pfam" id="PF08933">
    <property type="entry name" value="PrnB"/>
    <property type="match status" value="1"/>
</dbReference>
<dbReference type="InterPro" id="IPR015029">
    <property type="entry name" value="PrnB"/>
</dbReference>
<dbReference type="Proteomes" id="UP001603013">
    <property type="component" value="Unassembled WGS sequence"/>
</dbReference>
<reference evidence="1 2" key="1">
    <citation type="submission" date="2024-10" db="EMBL/GenBank/DDBJ databases">
        <title>The Natural Products Discovery Center: Release of the First 8490 Sequenced Strains for Exploring Actinobacteria Biosynthetic Diversity.</title>
        <authorList>
            <person name="Kalkreuter E."/>
            <person name="Kautsar S.A."/>
            <person name="Yang D."/>
            <person name="Bader C.D."/>
            <person name="Teijaro C.N."/>
            <person name="Fluegel L."/>
            <person name="Davis C.M."/>
            <person name="Simpson J.R."/>
            <person name="Lauterbach L."/>
            <person name="Steele A.D."/>
            <person name="Gui C."/>
            <person name="Meng S."/>
            <person name="Li G."/>
            <person name="Viehrig K."/>
            <person name="Ye F."/>
            <person name="Su P."/>
            <person name="Kiefer A.F."/>
            <person name="Nichols A."/>
            <person name="Cepeda A.J."/>
            <person name="Yan W."/>
            <person name="Fan B."/>
            <person name="Jiang Y."/>
            <person name="Adhikari A."/>
            <person name="Zheng C.-J."/>
            <person name="Schuster L."/>
            <person name="Cowan T.M."/>
            <person name="Smanski M.J."/>
            <person name="Chevrette M.G."/>
            <person name="De Carvalho L.P.S."/>
            <person name="Shen B."/>
        </authorList>
    </citation>
    <scope>NUCLEOTIDE SEQUENCE [LARGE SCALE GENOMIC DNA]</scope>
    <source>
        <strain evidence="1 2">NPDC015755</strain>
    </source>
</reference>
<dbReference type="InterPro" id="IPR037217">
    <property type="entry name" value="Trp/Indoleamine_2_3_dOase-like"/>
</dbReference>
<dbReference type="RefSeq" id="WP_391934766.1">
    <property type="nucleotide sequence ID" value="NZ_JBIBSM010000007.1"/>
</dbReference>
<name>A0ABW6YCB2_9ACTN</name>
<dbReference type="Gene3D" id="1.20.58.480">
    <property type="match status" value="1"/>
</dbReference>
<sequence length="380" mass="41535">MTLYDLVAPGLDERGDPRYRISDIRAADPLGADALLAALPGMNADADVAALTVALRTLVPDPDRAAEWSVVAALAAMRDLGILLGSLKRHGTQPVAAVPEVLPVLELLGRRTDMVPRDTVHHYTTWNPLGPRQRMYTGHPMEAHLQEAVRMAFPGLVAALDACSRLARLEPYDPGFAVALDRTAHHVQSMVDSIDFTIAHVSPEFFALTLRPYFEEIDVAGRDYLGPAAAQVPLWLVDVTLWQCDRSHSAYDEFLADSVQYSLPSWRDFHARHAGGVSAVSKLSAAVSWENVDRLPPQLAASAHALGRVLRILKTFRARHIGIARRAYSDDLRLYDEGSGGAPVDLLRSILDLTRDNETLVRRATGTRSRVRPSAGTPAA</sequence>
<comment type="caution">
    <text evidence="1">The sequence shown here is derived from an EMBL/GenBank/DDBJ whole genome shotgun (WGS) entry which is preliminary data.</text>
</comment>
<keyword evidence="2" id="KW-1185">Reference proteome</keyword>
<gene>
    <name evidence="1" type="ORF">ACF05T_15365</name>
</gene>
<organism evidence="1 2">
    <name type="scientific">Streptomyces lateritius</name>
    <dbReference type="NCBI Taxonomy" id="67313"/>
    <lineage>
        <taxon>Bacteria</taxon>
        <taxon>Bacillati</taxon>
        <taxon>Actinomycetota</taxon>
        <taxon>Actinomycetes</taxon>
        <taxon>Kitasatosporales</taxon>
        <taxon>Streptomycetaceae</taxon>
        <taxon>Streptomyces</taxon>
    </lineage>
</organism>
<protein>
    <submittedName>
        <fullName evidence="1">Monodechloroaminopyrrolnitrin synthase PrnB family protein</fullName>
    </submittedName>
</protein>
<dbReference type="Gene3D" id="1.20.58.1320">
    <property type="match status" value="1"/>
</dbReference>
<evidence type="ECO:0000313" key="1">
    <source>
        <dbReference type="EMBL" id="MFF8277471.1"/>
    </source>
</evidence>